<dbReference type="Proteomes" id="UP000823941">
    <property type="component" value="Chromosome 19"/>
</dbReference>
<sequence>MLRAWMTDKNSTNWSIGCYHVQYKKNASFHRIIGRSPYKALFGCDPKAGLNDSAIPLSILSNVETEEQLQNLSQQEIISENNLVDSAIKPVNSEIVIEEQLTINVEVPDLIESDSNFNLQVQEQPSDNRAHTETEELENIEPNFTCVVCHNACTGAHTCRSCENNVHAICGLPDEEHEGYGSKVICFLCKSEQDIQSQRNEAYEGTKRAAEKMINNTAKKLPPLGIGETIYRKTVKLPPSFCKTPEDAARDPADVLDYIPGEIWPEVFKYSPQDALPSIRSLCSKLISTEIRGFRSGVYSGAAGGEPAAMTYLPPHSVLRALAGCVRKRATSPSYECPDIVYLHMLQTLAMEYPKPLPPMDWCFLQELFHAGSEWRRPTLELAARQASTSGSARRFLENYLVGVEPGSMEESEILDIFEMLPPLCRNLPPNSIRTPIEKCLTHSYNQIAHCKATSVKSEEVNQLMFVRQLGLVKVCLENDKIHDANRTLMEQIIEPYFSTLGVDHVAWPAYVEVCAALTPALLERLTSPASWWTIEASQLRAAASVLARVEHRGARADLIDAAMGMPQEHQFVLECMHKAALSATDESAARAWTLQLMARAQRAFVESDSDSAKLFLWDVFVLSSVTTSGLWSLADDHRLASGRALRLSLFPAAIASLCERDGWRDAAPQVLECLCHTRDTIADAATALSCHRAILTMKTQPHVHTHFWAKAVPYRTRYD</sequence>
<reference evidence="2 3" key="1">
    <citation type="submission" date="2021-06" db="EMBL/GenBank/DDBJ databases">
        <title>A haploid diamondback moth (Plutella xylostella L.) genome assembly resolves 31 chromosomes and identifies a diamide resistance mutation.</title>
        <authorList>
            <person name="Ward C.M."/>
            <person name="Perry K.D."/>
            <person name="Baker G."/>
            <person name="Powis K."/>
            <person name="Heckel D.G."/>
            <person name="Baxter S.W."/>
        </authorList>
    </citation>
    <scope>NUCLEOTIDE SEQUENCE [LARGE SCALE GENOMIC DNA]</scope>
    <source>
        <strain evidence="2 3">LV</strain>
        <tissue evidence="2">Single pupa</tissue>
    </source>
</reference>
<dbReference type="InterPro" id="IPR057560">
    <property type="entry name" value="Znf_SCAND3"/>
</dbReference>
<protein>
    <recommendedName>
        <fullName evidence="1">SCAN domain-containing protein</fullName>
    </recommendedName>
</protein>
<feature type="domain" description="SCAN" evidence="1">
    <location>
        <begin position="154"/>
        <end position="202"/>
    </location>
</feature>
<evidence type="ECO:0000259" key="1">
    <source>
        <dbReference type="Pfam" id="PF23663"/>
    </source>
</evidence>
<dbReference type="EMBL" id="JAHIBW010000019">
    <property type="protein sequence ID" value="KAG7301184.1"/>
    <property type="molecule type" value="Genomic_DNA"/>
</dbReference>
<evidence type="ECO:0000313" key="2">
    <source>
        <dbReference type="EMBL" id="KAG7301184.1"/>
    </source>
</evidence>
<name>A0ABQ7Q7H0_PLUXY</name>
<dbReference type="CDD" id="cd15489">
    <property type="entry name" value="PHD_SF"/>
    <property type="match status" value="1"/>
</dbReference>
<comment type="caution">
    <text evidence="2">The sequence shown here is derived from an EMBL/GenBank/DDBJ whole genome shotgun (WGS) entry which is preliminary data.</text>
</comment>
<dbReference type="Pfam" id="PF23663">
    <property type="entry name" value="Znf_SCAND3"/>
    <property type="match status" value="1"/>
</dbReference>
<dbReference type="InterPro" id="IPR036397">
    <property type="entry name" value="RNaseH_sf"/>
</dbReference>
<evidence type="ECO:0000313" key="3">
    <source>
        <dbReference type="Proteomes" id="UP000823941"/>
    </source>
</evidence>
<dbReference type="Gene3D" id="3.30.420.10">
    <property type="entry name" value="Ribonuclease H-like superfamily/Ribonuclease H"/>
    <property type="match status" value="1"/>
</dbReference>
<gene>
    <name evidence="2" type="ORF">JYU34_014032</name>
</gene>
<organism evidence="2 3">
    <name type="scientific">Plutella xylostella</name>
    <name type="common">Diamondback moth</name>
    <name type="synonym">Plutella maculipennis</name>
    <dbReference type="NCBI Taxonomy" id="51655"/>
    <lineage>
        <taxon>Eukaryota</taxon>
        <taxon>Metazoa</taxon>
        <taxon>Ecdysozoa</taxon>
        <taxon>Arthropoda</taxon>
        <taxon>Hexapoda</taxon>
        <taxon>Insecta</taxon>
        <taxon>Pterygota</taxon>
        <taxon>Neoptera</taxon>
        <taxon>Endopterygota</taxon>
        <taxon>Lepidoptera</taxon>
        <taxon>Glossata</taxon>
        <taxon>Ditrysia</taxon>
        <taxon>Yponomeutoidea</taxon>
        <taxon>Plutellidae</taxon>
        <taxon>Plutella</taxon>
    </lineage>
</organism>
<accession>A0ABQ7Q7H0</accession>
<keyword evidence="3" id="KW-1185">Reference proteome</keyword>
<proteinExistence type="predicted"/>